<dbReference type="HOGENOM" id="CLU_3409165_0_0_10"/>
<gene>
    <name evidence="1" type="ordered locus">Echvi_2679</name>
</gene>
<dbReference type="AlphaFoldDB" id="L0FYC5"/>
<proteinExistence type="predicted"/>
<name>L0FYC5_ECHVK</name>
<evidence type="ECO:0000313" key="2">
    <source>
        <dbReference type="Proteomes" id="UP000010796"/>
    </source>
</evidence>
<dbReference type="EMBL" id="CP003346">
    <property type="protein sequence ID" value="AGA78919.1"/>
    <property type="molecule type" value="Genomic_DNA"/>
</dbReference>
<organism evidence="1 2">
    <name type="scientific">Echinicola vietnamensis (strain DSM 17526 / LMG 23754 / KMM 6221)</name>
    <dbReference type="NCBI Taxonomy" id="926556"/>
    <lineage>
        <taxon>Bacteria</taxon>
        <taxon>Pseudomonadati</taxon>
        <taxon>Bacteroidota</taxon>
        <taxon>Cytophagia</taxon>
        <taxon>Cytophagales</taxon>
        <taxon>Cyclobacteriaceae</taxon>
        <taxon>Echinicola</taxon>
    </lineage>
</organism>
<dbReference type="Proteomes" id="UP000010796">
    <property type="component" value="Chromosome"/>
</dbReference>
<keyword evidence="2" id="KW-1185">Reference proteome</keyword>
<dbReference type="KEGG" id="evi:Echvi_2679"/>
<reference evidence="2" key="1">
    <citation type="submission" date="2012-02" db="EMBL/GenBank/DDBJ databases">
        <title>The complete genome of Echinicola vietnamensis DSM 17526.</title>
        <authorList>
            <person name="Lucas S."/>
            <person name="Copeland A."/>
            <person name="Lapidus A."/>
            <person name="Glavina del Rio T."/>
            <person name="Dalin E."/>
            <person name="Tice H."/>
            <person name="Bruce D."/>
            <person name="Goodwin L."/>
            <person name="Pitluck S."/>
            <person name="Peters L."/>
            <person name="Ovchinnikova G."/>
            <person name="Teshima H."/>
            <person name="Kyrpides N."/>
            <person name="Mavromatis K."/>
            <person name="Ivanova N."/>
            <person name="Brettin T."/>
            <person name="Detter J.C."/>
            <person name="Han C."/>
            <person name="Larimer F."/>
            <person name="Land M."/>
            <person name="Hauser L."/>
            <person name="Markowitz V."/>
            <person name="Cheng J.-F."/>
            <person name="Hugenholtz P."/>
            <person name="Woyke T."/>
            <person name="Wu D."/>
            <person name="Brambilla E."/>
            <person name="Klenk H.-P."/>
            <person name="Eisen J.A."/>
        </authorList>
    </citation>
    <scope>NUCLEOTIDE SEQUENCE [LARGE SCALE GENOMIC DNA]</scope>
    <source>
        <strain evidence="2">DSM 17526 / LMG 23754 / KMM 6221</strain>
    </source>
</reference>
<sequence>MLFSLIDKETSPIQCMLAKKTKKETSLAF</sequence>
<accession>L0FYC5</accession>
<protein>
    <submittedName>
        <fullName evidence="1">Uncharacterized protein</fullName>
    </submittedName>
</protein>
<evidence type="ECO:0000313" key="1">
    <source>
        <dbReference type="EMBL" id="AGA78919.1"/>
    </source>
</evidence>